<evidence type="ECO:0000313" key="4">
    <source>
        <dbReference type="Proteomes" id="UP000014760"/>
    </source>
</evidence>
<dbReference type="OMA" id="DNINWLA"/>
<feature type="domain" description="Orc1-like AAA ATPase" evidence="1">
    <location>
        <begin position="73"/>
        <end position="200"/>
    </location>
</feature>
<reference evidence="4" key="1">
    <citation type="submission" date="2012-12" db="EMBL/GenBank/DDBJ databases">
        <authorList>
            <person name="Hellsten U."/>
            <person name="Grimwood J."/>
            <person name="Chapman J.A."/>
            <person name="Shapiro H."/>
            <person name="Aerts A."/>
            <person name="Otillar R.P."/>
            <person name="Terry A.Y."/>
            <person name="Boore J.L."/>
            <person name="Simakov O."/>
            <person name="Marletaz F."/>
            <person name="Cho S.-J."/>
            <person name="Edsinger-Gonzales E."/>
            <person name="Havlak P."/>
            <person name="Kuo D.-H."/>
            <person name="Larsson T."/>
            <person name="Lv J."/>
            <person name="Arendt D."/>
            <person name="Savage R."/>
            <person name="Osoegawa K."/>
            <person name="de Jong P."/>
            <person name="Lindberg D.R."/>
            <person name="Seaver E.C."/>
            <person name="Weisblat D.A."/>
            <person name="Putnam N.H."/>
            <person name="Grigoriev I.V."/>
            <person name="Rokhsar D.S."/>
        </authorList>
    </citation>
    <scope>NUCLEOTIDE SEQUENCE</scope>
    <source>
        <strain evidence="4">I ESC-2004</strain>
    </source>
</reference>
<protein>
    <recommendedName>
        <fullName evidence="1">Orc1-like AAA ATPase domain-containing protein</fullName>
    </recommendedName>
</protein>
<dbReference type="Gene3D" id="3.40.50.300">
    <property type="entry name" value="P-loop containing nucleotide triphosphate hydrolases"/>
    <property type="match status" value="1"/>
</dbReference>
<dbReference type="SUPFAM" id="SSF52540">
    <property type="entry name" value="P-loop containing nucleoside triphosphate hydrolases"/>
    <property type="match status" value="1"/>
</dbReference>
<dbReference type="AlphaFoldDB" id="R7UV41"/>
<dbReference type="PANTHER" id="PTHR36168:SF1">
    <property type="entry name" value="ORC1-LIKE AAA ATPASE DOMAIN-CONTAINING PROTEIN"/>
    <property type="match status" value="1"/>
</dbReference>
<dbReference type="InterPro" id="IPR041664">
    <property type="entry name" value="AAA_16"/>
</dbReference>
<dbReference type="EMBL" id="KB299619">
    <property type="protein sequence ID" value="ELU07812.1"/>
    <property type="molecule type" value="Genomic_DNA"/>
</dbReference>
<dbReference type="STRING" id="283909.R7UV41"/>
<name>R7UV41_CAPTE</name>
<evidence type="ECO:0000313" key="3">
    <source>
        <dbReference type="EnsemblMetazoa" id="CapteP193185"/>
    </source>
</evidence>
<dbReference type="EMBL" id="AMQN01001118">
    <property type="status" value="NOT_ANNOTATED_CDS"/>
    <property type="molecule type" value="Genomic_DNA"/>
</dbReference>
<dbReference type="InterPro" id="IPR027417">
    <property type="entry name" value="P-loop_NTPase"/>
</dbReference>
<accession>R7UV41</accession>
<dbReference type="Proteomes" id="UP000014760">
    <property type="component" value="Unassembled WGS sequence"/>
</dbReference>
<keyword evidence="4" id="KW-1185">Reference proteome</keyword>
<dbReference type="PANTHER" id="PTHR36168">
    <property type="entry name" value="CHROMOSOME 1, WHOLE GENOME SHOTGUN SEQUENCE"/>
    <property type="match status" value="1"/>
</dbReference>
<dbReference type="EnsemblMetazoa" id="CapteT193185">
    <property type="protein sequence ID" value="CapteP193185"/>
    <property type="gene ID" value="CapteG193185"/>
</dbReference>
<sequence length="399" mass="44251">MPFMSYLISVLRSGASITTVLTLGSTGGYVAYKDHSRFPRMMSAYRSGGILPPLEENKFQLPYFRRPNLEKTLKQCMSSTLSNDYHLVVGDIGSGKSRLVQEVIREMMTESSGEGAPIYVSMAQGKTFADTLAEAVHFAFDEHISFRFFCDYVLGIHSFPKKDEAHRLTRVLDAIEKSSCDYLKLTGKPVVLVIDGMDALVKYAPNTMRKLQEKAKLWADTNIVKIVFVSSNVCMMSELEDSGWSRAAPPVTVSDLTDEEAVSFLTSPGTSDTAAPMNAATAKSIVDLIGGRINYLRVFKRDHLCGVEAKVTASGLLRREKDKFLSASQNPSQWKVIEILRKSPRKTLRMSVLMAQTSAEDVASLLRSNILCIHSASQNLEVKFESRLAENLVDSFDAK</sequence>
<reference evidence="2 4" key="2">
    <citation type="journal article" date="2013" name="Nature">
        <title>Insights into bilaterian evolution from three spiralian genomes.</title>
        <authorList>
            <person name="Simakov O."/>
            <person name="Marletaz F."/>
            <person name="Cho S.J."/>
            <person name="Edsinger-Gonzales E."/>
            <person name="Havlak P."/>
            <person name="Hellsten U."/>
            <person name="Kuo D.H."/>
            <person name="Larsson T."/>
            <person name="Lv J."/>
            <person name="Arendt D."/>
            <person name="Savage R."/>
            <person name="Osoegawa K."/>
            <person name="de Jong P."/>
            <person name="Grimwood J."/>
            <person name="Chapman J.A."/>
            <person name="Shapiro H."/>
            <person name="Aerts A."/>
            <person name="Otillar R.P."/>
            <person name="Terry A.Y."/>
            <person name="Boore J.L."/>
            <person name="Grigoriev I.V."/>
            <person name="Lindberg D.R."/>
            <person name="Seaver E.C."/>
            <person name="Weisblat D.A."/>
            <person name="Putnam N.H."/>
            <person name="Rokhsar D.S."/>
        </authorList>
    </citation>
    <scope>NUCLEOTIDE SEQUENCE</scope>
    <source>
        <strain evidence="2 4">I ESC-2004</strain>
    </source>
</reference>
<dbReference type="Pfam" id="PF13191">
    <property type="entry name" value="AAA_16"/>
    <property type="match status" value="1"/>
</dbReference>
<dbReference type="HOGENOM" id="CLU_691256_0_0_1"/>
<evidence type="ECO:0000259" key="1">
    <source>
        <dbReference type="Pfam" id="PF13191"/>
    </source>
</evidence>
<reference evidence="3" key="3">
    <citation type="submission" date="2015-06" db="UniProtKB">
        <authorList>
            <consortium name="EnsemblMetazoa"/>
        </authorList>
    </citation>
    <scope>IDENTIFICATION</scope>
</reference>
<organism evidence="2">
    <name type="scientific">Capitella teleta</name>
    <name type="common">Polychaete worm</name>
    <dbReference type="NCBI Taxonomy" id="283909"/>
    <lineage>
        <taxon>Eukaryota</taxon>
        <taxon>Metazoa</taxon>
        <taxon>Spiralia</taxon>
        <taxon>Lophotrochozoa</taxon>
        <taxon>Annelida</taxon>
        <taxon>Polychaeta</taxon>
        <taxon>Sedentaria</taxon>
        <taxon>Scolecida</taxon>
        <taxon>Capitellidae</taxon>
        <taxon>Capitella</taxon>
    </lineage>
</organism>
<evidence type="ECO:0000313" key="2">
    <source>
        <dbReference type="EMBL" id="ELU07812.1"/>
    </source>
</evidence>
<dbReference type="OrthoDB" id="9981780at2759"/>
<gene>
    <name evidence="2" type="ORF">CAPTEDRAFT_193185</name>
</gene>
<proteinExistence type="predicted"/>